<keyword evidence="3" id="KW-0966">Cell projection</keyword>
<name>A0A0A1X6B8_ZEUCU</name>
<dbReference type="EMBL" id="GBXI01007605">
    <property type="protein sequence ID" value="JAD06687.1"/>
    <property type="molecule type" value="Transcribed_RNA"/>
</dbReference>
<dbReference type="InterPro" id="IPR043596">
    <property type="entry name" value="CFAP53/TCHP"/>
</dbReference>
<organism evidence="5">
    <name type="scientific">Zeugodacus cucurbitae</name>
    <name type="common">Melon fruit fly</name>
    <name type="synonym">Bactrocera cucurbitae</name>
    <dbReference type="NCBI Taxonomy" id="28588"/>
    <lineage>
        <taxon>Eukaryota</taxon>
        <taxon>Metazoa</taxon>
        <taxon>Ecdysozoa</taxon>
        <taxon>Arthropoda</taxon>
        <taxon>Hexapoda</taxon>
        <taxon>Insecta</taxon>
        <taxon>Pterygota</taxon>
        <taxon>Neoptera</taxon>
        <taxon>Endopterygota</taxon>
        <taxon>Diptera</taxon>
        <taxon>Brachycera</taxon>
        <taxon>Muscomorpha</taxon>
        <taxon>Tephritoidea</taxon>
        <taxon>Tephritidae</taxon>
        <taxon>Zeugodacus</taxon>
        <taxon>Zeugodacus</taxon>
    </lineage>
</organism>
<reference evidence="5" key="2">
    <citation type="journal article" date="2015" name="Gigascience">
        <title>Reconstructing a comprehensive transcriptome assembly of a white-pupal translocated strain of the pest fruit fly Bactrocera cucurbitae.</title>
        <authorList>
            <person name="Sim S.B."/>
            <person name="Calla B."/>
            <person name="Hall B."/>
            <person name="DeRego T."/>
            <person name="Geib S.M."/>
        </authorList>
    </citation>
    <scope>NUCLEOTIDE SEQUENCE</scope>
</reference>
<evidence type="ECO:0000256" key="1">
    <source>
        <dbReference type="ARBA" id="ARBA00004138"/>
    </source>
</evidence>
<evidence type="ECO:0000256" key="4">
    <source>
        <dbReference type="SAM" id="Coils"/>
    </source>
</evidence>
<protein>
    <submittedName>
        <fullName evidence="5">Reticulocyte-binding protein 2 homolog a</fullName>
    </submittedName>
</protein>
<comment type="subcellular location">
    <subcellularLocation>
        <location evidence="1">Cell projection</location>
        <location evidence="1">Cilium</location>
    </subcellularLocation>
</comment>
<accession>A0A0A1X6B8</accession>
<gene>
    <name evidence="5" type="primary">PF13_0198_7</name>
    <name evidence="5" type="ORF">g.16991</name>
</gene>
<dbReference type="OrthoDB" id="75950at2759"/>
<keyword evidence="2" id="KW-0969">Cilium</keyword>
<dbReference type="AlphaFoldDB" id="A0A0A1X6B8"/>
<evidence type="ECO:0000256" key="2">
    <source>
        <dbReference type="ARBA" id="ARBA00023069"/>
    </source>
</evidence>
<evidence type="ECO:0000256" key="3">
    <source>
        <dbReference type="ARBA" id="ARBA00023273"/>
    </source>
</evidence>
<dbReference type="GO" id="GO:0005929">
    <property type="term" value="C:cilium"/>
    <property type="evidence" value="ECO:0007669"/>
    <property type="project" value="UniProtKB-SubCell"/>
</dbReference>
<dbReference type="PANTHER" id="PTHR31183">
    <property type="entry name" value="TRICHOPLEIN KERATIN FILAMENT-BINDING PROTEIN FAMILY MEMBER"/>
    <property type="match status" value="1"/>
</dbReference>
<evidence type="ECO:0000313" key="5">
    <source>
        <dbReference type="EMBL" id="JAD06687.1"/>
    </source>
</evidence>
<proteinExistence type="predicted"/>
<feature type="coiled-coil region" evidence="4">
    <location>
        <begin position="44"/>
        <end position="105"/>
    </location>
</feature>
<dbReference type="PANTHER" id="PTHR31183:SF1">
    <property type="entry name" value="CILIA- AND FLAGELLA-ASSOCIATED PROTEIN 53"/>
    <property type="match status" value="1"/>
</dbReference>
<reference evidence="5" key="1">
    <citation type="submission" date="2014-11" db="EMBL/GenBank/DDBJ databases">
        <authorList>
            <person name="Geib S."/>
        </authorList>
    </citation>
    <scope>NUCLEOTIDE SEQUENCE</scope>
</reference>
<sequence length="527" mass="63139">MHTRATILNREPRKEDHFAVCYFLKHSDLRSLSTQIKDLVTTAKDVMEKELIKKRERLRRLLEAENKIYEREFAHNVKTRAEEHIRKRKKNLLKIKEERTRQEKEFLMRKNIQQQMESCVEVRDALRLKETMQTKEVLLEQMLEKERAQRREHQLDDYWCKVHETGARRYDERQAREDQMKADMKCKVRCNLEQQIEMQKMEAERQRALNREEGKVLAQIAEEVRLEEFDRMHAARSEKMIAHREELLAMIAENKARRDAQECERIEEHRQLMRDVAREQQEYSAAMLQRKRAVYKATIEYLDYVRCIRKLEQDAQNMRDARIDDLRHVDICTKSNLQNELKRKAEIAALCYAELRRQMCEEYERRLRDLQEQRAPKIIVNHFAHPEKTRAETMTEKLKFRKALDKQLFENARIRAEEEAKFNAELRQAVADPEFCKELAEKYLNEGLDYLPPHANWLIYACPQKQLFCEPLLQGAAGDGKADEKDTCRKPCGCEARTDDIDCPYYNRLTHKRAPDAARKRLKRDTC</sequence>
<keyword evidence="4" id="KW-0175">Coiled coil</keyword>